<dbReference type="EMBL" id="BART01025692">
    <property type="protein sequence ID" value="GAH03688.1"/>
    <property type="molecule type" value="Genomic_DNA"/>
</dbReference>
<dbReference type="PANTHER" id="PTHR46580:SF2">
    <property type="entry name" value="MAM DOMAIN-CONTAINING PROTEIN"/>
    <property type="match status" value="1"/>
</dbReference>
<organism evidence="2">
    <name type="scientific">marine sediment metagenome</name>
    <dbReference type="NCBI Taxonomy" id="412755"/>
    <lineage>
        <taxon>unclassified sequences</taxon>
        <taxon>metagenomes</taxon>
        <taxon>ecological metagenomes</taxon>
    </lineage>
</organism>
<sequence length="280" mass="29977">GQRIGNADDNGFFVNTGDIDGNGTIDVLVSNYLHDNLIWLNDGNGVFSGSGAKIGGTDTGLMDVGDVDSDQDLDIYIHGSDGPHRIWLNDGAGSFSANPQQFGENDGYGRGQFSDLDSDGDLDIIISDSETGNHVWLNDGTGSFITEGDLFGIGGYLELADLNNDGDTDAFFTNLNKGSAICLEAAQLNIERPFKYLGDLEISLLHIESVGTSVSKRVVFLTHYAGILDLKDGFNTLISVEVYSESCTQQVEIYGIHVAVQALRATLKAVTDLPKNRISG</sequence>
<dbReference type="PANTHER" id="PTHR46580">
    <property type="entry name" value="SENSOR KINASE-RELATED"/>
    <property type="match status" value="1"/>
</dbReference>
<accession>X1E4U4</accession>
<comment type="caution">
    <text evidence="2">The sequence shown here is derived from an EMBL/GenBank/DDBJ whole genome shotgun (WGS) entry which is preliminary data.</text>
</comment>
<gene>
    <name evidence="2" type="ORF">S01H4_46055</name>
</gene>
<feature type="non-terminal residue" evidence="2">
    <location>
        <position position="280"/>
    </location>
</feature>
<evidence type="ECO:0000256" key="1">
    <source>
        <dbReference type="ARBA" id="ARBA00022729"/>
    </source>
</evidence>
<dbReference type="InterPro" id="IPR028994">
    <property type="entry name" value="Integrin_alpha_N"/>
</dbReference>
<dbReference type="Pfam" id="PF13517">
    <property type="entry name" value="FG-GAP_3"/>
    <property type="match status" value="1"/>
</dbReference>
<protein>
    <recommendedName>
        <fullName evidence="3">ASPIC/UnbV domain-containing protein</fullName>
    </recommendedName>
</protein>
<reference evidence="2" key="1">
    <citation type="journal article" date="2014" name="Front. Microbiol.">
        <title>High frequency of phylogenetically diverse reductive dehalogenase-homologous genes in deep subseafloor sedimentary metagenomes.</title>
        <authorList>
            <person name="Kawai M."/>
            <person name="Futagami T."/>
            <person name="Toyoda A."/>
            <person name="Takaki Y."/>
            <person name="Nishi S."/>
            <person name="Hori S."/>
            <person name="Arai W."/>
            <person name="Tsubouchi T."/>
            <person name="Morono Y."/>
            <person name="Uchiyama I."/>
            <person name="Ito T."/>
            <person name="Fujiyama A."/>
            <person name="Inagaki F."/>
            <person name="Takami H."/>
        </authorList>
    </citation>
    <scope>NUCLEOTIDE SEQUENCE</scope>
    <source>
        <strain evidence="2">Expedition CK06-06</strain>
    </source>
</reference>
<dbReference type="InterPro" id="IPR013517">
    <property type="entry name" value="FG-GAP"/>
</dbReference>
<proteinExistence type="predicted"/>
<evidence type="ECO:0008006" key="3">
    <source>
        <dbReference type="Google" id="ProtNLM"/>
    </source>
</evidence>
<feature type="non-terminal residue" evidence="2">
    <location>
        <position position="1"/>
    </location>
</feature>
<dbReference type="SUPFAM" id="SSF69318">
    <property type="entry name" value="Integrin alpha N-terminal domain"/>
    <property type="match status" value="1"/>
</dbReference>
<evidence type="ECO:0000313" key="2">
    <source>
        <dbReference type="EMBL" id="GAH03688.1"/>
    </source>
</evidence>
<keyword evidence="1" id="KW-0732">Signal</keyword>
<name>X1E4U4_9ZZZZ</name>
<dbReference type="AlphaFoldDB" id="X1E4U4"/>